<protein>
    <submittedName>
        <fullName evidence="1">Uncharacterized protein</fullName>
    </submittedName>
</protein>
<dbReference type="EMBL" id="KK914194">
    <property type="protein sequence ID" value="KDP47119.1"/>
    <property type="molecule type" value="Genomic_DNA"/>
</dbReference>
<evidence type="ECO:0000313" key="1">
    <source>
        <dbReference type="EMBL" id="KDP47119.1"/>
    </source>
</evidence>
<organism evidence="1 2">
    <name type="scientific">Jatropha curcas</name>
    <name type="common">Barbados nut</name>
    <dbReference type="NCBI Taxonomy" id="180498"/>
    <lineage>
        <taxon>Eukaryota</taxon>
        <taxon>Viridiplantae</taxon>
        <taxon>Streptophyta</taxon>
        <taxon>Embryophyta</taxon>
        <taxon>Tracheophyta</taxon>
        <taxon>Spermatophyta</taxon>
        <taxon>Magnoliopsida</taxon>
        <taxon>eudicotyledons</taxon>
        <taxon>Gunneridae</taxon>
        <taxon>Pentapetalae</taxon>
        <taxon>rosids</taxon>
        <taxon>fabids</taxon>
        <taxon>Malpighiales</taxon>
        <taxon>Euphorbiaceae</taxon>
        <taxon>Crotonoideae</taxon>
        <taxon>Jatropheae</taxon>
        <taxon>Jatropha</taxon>
    </lineage>
</organism>
<dbReference type="AlphaFoldDB" id="A0A067LR81"/>
<evidence type="ECO:0000313" key="2">
    <source>
        <dbReference type="Proteomes" id="UP000027138"/>
    </source>
</evidence>
<keyword evidence="2" id="KW-1185">Reference proteome</keyword>
<name>A0A067LR81_JATCU</name>
<reference evidence="1 2" key="1">
    <citation type="journal article" date="2014" name="PLoS ONE">
        <title>Global Analysis of Gene Expression Profiles in Physic Nut (Jatropha curcas L.) Seedlings Exposed to Salt Stress.</title>
        <authorList>
            <person name="Zhang L."/>
            <person name="Zhang C."/>
            <person name="Wu P."/>
            <person name="Chen Y."/>
            <person name="Li M."/>
            <person name="Jiang H."/>
            <person name="Wu G."/>
        </authorList>
    </citation>
    <scope>NUCLEOTIDE SEQUENCE [LARGE SCALE GENOMIC DNA]</scope>
    <source>
        <strain evidence="2">cv. GZQX0401</strain>
        <tissue evidence="1">Young leaves</tissue>
    </source>
</reference>
<proteinExistence type="predicted"/>
<gene>
    <name evidence="1" type="ORF">JCGZ_22115</name>
</gene>
<accession>A0A067LR81</accession>
<sequence length="106" mass="11794">MDTIGLRAYSAHLSCNEGFGIGRIMPPGMPEGMEPIYGCARSLDMHCTMSPIVGKDAKTLRICMAGLGYELSLCPTRVPKAPRFWHRDRSRERFTPFSCLPNTNSN</sequence>
<dbReference type="Proteomes" id="UP000027138">
    <property type="component" value="Unassembled WGS sequence"/>
</dbReference>